<evidence type="ECO:0000313" key="2">
    <source>
        <dbReference type="Proteomes" id="UP000011115"/>
    </source>
</evidence>
<dbReference type="AlphaFoldDB" id="M1DZH7"/>
<dbReference type="EnsemblPlants" id="PGSC0003DMT400096905">
    <property type="protein sequence ID" value="PGSC0003DMT400096905"/>
    <property type="gene ID" value="PGSC0003DMG400046476"/>
</dbReference>
<keyword evidence="2" id="KW-1185">Reference proteome</keyword>
<dbReference type="PaxDb" id="4113-PGSC0003DMT400096905"/>
<reference evidence="1" key="2">
    <citation type="submission" date="2015-06" db="UniProtKB">
        <authorList>
            <consortium name="EnsemblPlants"/>
        </authorList>
    </citation>
    <scope>IDENTIFICATION</scope>
    <source>
        <strain evidence="1">DM1-3 516 R44</strain>
    </source>
</reference>
<dbReference type="Gramene" id="PGSC0003DMT400096905">
    <property type="protein sequence ID" value="PGSC0003DMT400096905"/>
    <property type="gene ID" value="PGSC0003DMG400046476"/>
</dbReference>
<reference evidence="2" key="1">
    <citation type="journal article" date="2011" name="Nature">
        <title>Genome sequence and analysis of the tuber crop potato.</title>
        <authorList>
            <consortium name="The Potato Genome Sequencing Consortium"/>
        </authorList>
    </citation>
    <scope>NUCLEOTIDE SEQUENCE [LARGE SCALE GENOMIC DNA]</scope>
    <source>
        <strain evidence="2">cv. DM1-3 516 R44</strain>
    </source>
</reference>
<dbReference type="HOGENOM" id="CLU_1889440_0_0_1"/>
<name>M1DZH7_SOLTU</name>
<dbReference type="STRING" id="4113.M1DZH7"/>
<dbReference type="Proteomes" id="UP000011115">
    <property type="component" value="Unassembled WGS sequence"/>
</dbReference>
<protein>
    <submittedName>
        <fullName evidence="1">Uncharacterized protein</fullName>
    </submittedName>
</protein>
<proteinExistence type="predicted"/>
<accession>M1DZH7</accession>
<dbReference type="InParanoid" id="M1DZH7"/>
<organism evidence="1 2">
    <name type="scientific">Solanum tuberosum</name>
    <name type="common">Potato</name>
    <dbReference type="NCBI Taxonomy" id="4113"/>
    <lineage>
        <taxon>Eukaryota</taxon>
        <taxon>Viridiplantae</taxon>
        <taxon>Streptophyta</taxon>
        <taxon>Embryophyta</taxon>
        <taxon>Tracheophyta</taxon>
        <taxon>Spermatophyta</taxon>
        <taxon>Magnoliopsida</taxon>
        <taxon>eudicotyledons</taxon>
        <taxon>Gunneridae</taxon>
        <taxon>Pentapetalae</taxon>
        <taxon>asterids</taxon>
        <taxon>lamiids</taxon>
        <taxon>Solanales</taxon>
        <taxon>Solanaceae</taxon>
        <taxon>Solanoideae</taxon>
        <taxon>Solaneae</taxon>
        <taxon>Solanum</taxon>
    </lineage>
</organism>
<sequence>MFDSPPRFAFAVLMENSMKKTTFTPKKRKTLDVETSSKTHVVNQDSVLKPIKDTHLVIESKSGEVVVKKRNLDSVLKPIEDTHFVNESKSEECMVKKRKMISPDKSIMEIKKKVANFDPKRVVYWGDGQRVSFMFVVKGI</sequence>
<evidence type="ECO:0000313" key="1">
    <source>
        <dbReference type="EnsemblPlants" id="PGSC0003DMT400096905"/>
    </source>
</evidence>
<dbReference type="eggNOG" id="KOG0967">
    <property type="taxonomic scope" value="Eukaryota"/>
</dbReference>